<proteinExistence type="inferred from homology"/>
<dbReference type="HAMAP" id="MF_01401">
    <property type="entry name" value="MsrA"/>
    <property type="match status" value="1"/>
</dbReference>
<evidence type="ECO:0000256" key="1">
    <source>
        <dbReference type="ARBA" id="ARBA00005591"/>
    </source>
</evidence>
<dbReference type="GO" id="GO:0008113">
    <property type="term" value="F:peptide-methionine (S)-S-oxide reductase activity"/>
    <property type="evidence" value="ECO:0007669"/>
    <property type="project" value="UniProtKB-EC"/>
</dbReference>
<dbReference type="NCBIfam" id="TIGR00401">
    <property type="entry name" value="msrA"/>
    <property type="match status" value="1"/>
</dbReference>
<dbReference type="GO" id="GO:0034599">
    <property type="term" value="P:cellular response to oxidative stress"/>
    <property type="evidence" value="ECO:0007669"/>
    <property type="project" value="TreeGrafter"/>
</dbReference>
<reference evidence="12 13" key="1">
    <citation type="journal article" date="2013" name="BMC Genomics">
        <title>The miniature genome of a carnivorous plant Genlisea aurea contains a low number of genes and short non-coding sequences.</title>
        <authorList>
            <person name="Leushkin E.V."/>
            <person name="Sutormin R.A."/>
            <person name="Nabieva E.R."/>
            <person name="Penin A.A."/>
            <person name="Kondrashov A.S."/>
            <person name="Logacheva M.D."/>
        </authorList>
    </citation>
    <scope>NUCLEOTIDE SEQUENCE [LARGE SCALE GENOMIC DNA]</scope>
</reference>
<dbReference type="PANTHER" id="PTHR42799:SF3">
    <property type="entry name" value="PEPTIDE METHIONINE SULFOXIDE REDUCTASE A5"/>
    <property type="match status" value="1"/>
</dbReference>
<evidence type="ECO:0000256" key="4">
    <source>
        <dbReference type="ARBA" id="ARBA00030273"/>
    </source>
</evidence>
<keyword evidence="3" id="KW-0560">Oxidoreductase</keyword>
<comment type="caution">
    <text evidence="12">The sequence shown here is derived from an EMBL/GenBank/DDBJ whole genome shotgun (WGS) entry which is preliminary data.</text>
</comment>
<evidence type="ECO:0000256" key="10">
    <source>
        <dbReference type="SAM" id="SignalP"/>
    </source>
</evidence>
<comment type="catalytic activity">
    <reaction evidence="6">
        <text>L-methionyl-[protein] + [thioredoxin]-disulfide + H2O = L-methionyl-(S)-S-oxide-[protein] + [thioredoxin]-dithiol</text>
        <dbReference type="Rhea" id="RHEA:14217"/>
        <dbReference type="Rhea" id="RHEA-COMP:10698"/>
        <dbReference type="Rhea" id="RHEA-COMP:10700"/>
        <dbReference type="Rhea" id="RHEA-COMP:12313"/>
        <dbReference type="Rhea" id="RHEA-COMP:12315"/>
        <dbReference type="ChEBI" id="CHEBI:15377"/>
        <dbReference type="ChEBI" id="CHEBI:16044"/>
        <dbReference type="ChEBI" id="CHEBI:29950"/>
        <dbReference type="ChEBI" id="CHEBI:44120"/>
        <dbReference type="ChEBI" id="CHEBI:50058"/>
        <dbReference type="EC" id="1.8.4.11"/>
    </reaction>
</comment>
<dbReference type="OrthoDB" id="77405at2759"/>
<evidence type="ECO:0000256" key="9">
    <source>
        <dbReference type="ARBA" id="ARBA00067558"/>
    </source>
</evidence>
<feature type="signal peptide" evidence="10">
    <location>
        <begin position="1"/>
        <end position="22"/>
    </location>
</feature>
<evidence type="ECO:0000256" key="7">
    <source>
        <dbReference type="ARBA" id="ARBA00048782"/>
    </source>
</evidence>
<dbReference type="AlphaFoldDB" id="S8CWL7"/>
<evidence type="ECO:0000313" key="12">
    <source>
        <dbReference type="EMBL" id="EPS71809.1"/>
    </source>
</evidence>
<evidence type="ECO:0000256" key="2">
    <source>
        <dbReference type="ARBA" id="ARBA00012502"/>
    </source>
</evidence>
<organism evidence="12 13">
    <name type="scientific">Genlisea aurea</name>
    <dbReference type="NCBI Taxonomy" id="192259"/>
    <lineage>
        <taxon>Eukaryota</taxon>
        <taxon>Viridiplantae</taxon>
        <taxon>Streptophyta</taxon>
        <taxon>Embryophyta</taxon>
        <taxon>Tracheophyta</taxon>
        <taxon>Spermatophyta</taxon>
        <taxon>Magnoliopsida</taxon>
        <taxon>eudicotyledons</taxon>
        <taxon>Gunneridae</taxon>
        <taxon>Pentapetalae</taxon>
        <taxon>asterids</taxon>
        <taxon>lamiids</taxon>
        <taxon>Lamiales</taxon>
        <taxon>Lentibulariaceae</taxon>
        <taxon>Genlisea</taxon>
    </lineage>
</organism>
<accession>S8CWL7</accession>
<dbReference type="EMBL" id="AUSU01001103">
    <property type="protein sequence ID" value="EPS71809.1"/>
    <property type="molecule type" value="Genomic_DNA"/>
</dbReference>
<evidence type="ECO:0000259" key="11">
    <source>
        <dbReference type="Pfam" id="PF01625"/>
    </source>
</evidence>
<dbReference type="Gene3D" id="3.30.1060.10">
    <property type="entry name" value="Peptide methionine sulphoxide reductase MsrA"/>
    <property type="match status" value="1"/>
</dbReference>
<feature type="domain" description="Peptide methionine sulphoxide reductase MsrA" evidence="11">
    <location>
        <begin position="44"/>
        <end position="184"/>
    </location>
</feature>
<comment type="catalytic activity">
    <reaction evidence="7">
        <text>[thioredoxin]-disulfide + L-methionine + H2O = L-methionine (S)-S-oxide + [thioredoxin]-dithiol</text>
        <dbReference type="Rhea" id="RHEA:19993"/>
        <dbReference type="Rhea" id="RHEA-COMP:10698"/>
        <dbReference type="Rhea" id="RHEA-COMP:10700"/>
        <dbReference type="ChEBI" id="CHEBI:15377"/>
        <dbReference type="ChEBI" id="CHEBI:29950"/>
        <dbReference type="ChEBI" id="CHEBI:50058"/>
        <dbReference type="ChEBI" id="CHEBI:57844"/>
        <dbReference type="ChEBI" id="CHEBI:58772"/>
        <dbReference type="EC" id="1.8.4.11"/>
    </reaction>
</comment>
<evidence type="ECO:0000256" key="3">
    <source>
        <dbReference type="ARBA" id="ARBA00023002"/>
    </source>
</evidence>
<dbReference type="InterPro" id="IPR036509">
    <property type="entry name" value="Met_Sox_Rdtase_MsrA_sf"/>
</dbReference>
<name>S8CWL7_9LAMI</name>
<dbReference type="InterPro" id="IPR002569">
    <property type="entry name" value="Met_Sox_Rdtase_MsrA_dom"/>
</dbReference>
<dbReference type="FunFam" id="3.30.1060.10:FF:000004">
    <property type="entry name" value="Peptide methionine sulfoxide reductase A5"/>
    <property type="match status" value="1"/>
</dbReference>
<evidence type="ECO:0000256" key="5">
    <source>
        <dbReference type="ARBA" id="ARBA00030643"/>
    </source>
</evidence>
<keyword evidence="10" id="KW-0732">Signal</keyword>
<evidence type="ECO:0000256" key="8">
    <source>
        <dbReference type="ARBA" id="ARBA00055441"/>
    </source>
</evidence>
<feature type="chain" id="PRO_5004549370" description="Peptide methionine sulfoxide reductase A5" evidence="10">
    <location>
        <begin position="23"/>
        <end position="244"/>
    </location>
</feature>
<dbReference type="Proteomes" id="UP000015453">
    <property type="component" value="Unassembled WGS sequence"/>
</dbReference>
<evidence type="ECO:0000256" key="6">
    <source>
        <dbReference type="ARBA" id="ARBA00047806"/>
    </source>
</evidence>
<evidence type="ECO:0000313" key="13">
    <source>
        <dbReference type="Proteomes" id="UP000015453"/>
    </source>
</evidence>
<dbReference type="InterPro" id="IPR050162">
    <property type="entry name" value="MsrA_MetSO_reductase"/>
</dbReference>
<comment type="similarity">
    <text evidence="1">Belongs to the MsrA Met sulfoxide reductase family.</text>
</comment>
<dbReference type="Pfam" id="PF01625">
    <property type="entry name" value="PMSR"/>
    <property type="match status" value="1"/>
</dbReference>
<sequence>MKSGVAAFLAAVILCAANSALGIRFPANLSGNRNVRSDRSLKIALFAMGNFWRSEAVFGCLDGVQRTSVGYAGGSATDPEYRKLRDHAECVQIVYDPQIITFHQLLDAFWSNHDSTQVFGQGPDVGNEYSRSIIFTNSTVESRLATASKEFQQSRSKDRVVTTQIQRLGAFYPAEPHHQKFELRRNPFYLLLLGNMSDEELVTSSLAAKLNGYAADLCPLRTQRKIDAKIEAIRRKGWPLLTDI</sequence>
<keyword evidence="13" id="KW-1185">Reference proteome</keyword>
<gene>
    <name evidence="12" type="ORF">M569_02949</name>
</gene>
<dbReference type="SUPFAM" id="SSF55068">
    <property type="entry name" value="Peptide methionine sulfoxide reductase"/>
    <property type="match status" value="1"/>
</dbReference>
<dbReference type="GO" id="GO:0005737">
    <property type="term" value="C:cytoplasm"/>
    <property type="evidence" value="ECO:0007669"/>
    <property type="project" value="TreeGrafter"/>
</dbReference>
<protein>
    <recommendedName>
        <fullName evidence="9">Peptide methionine sulfoxide reductase A5</fullName>
        <ecNumber evidence="2">1.8.4.11</ecNumber>
    </recommendedName>
    <alternativeName>
        <fullName evidence="5">Peptide-methionine (S)-S-oxide reductase</fullName>
    </alternativeName>
    <alternativeName>
        <fullName evidence="4">Protein-methionine-S-oxide reductase</fullName>
    </alternativeName>
</protein>
<dbReference type="EC" id="1.8.4.11" evidence="2"/>
<dbReference type="PANTHER" id="PTHR42799">
    <property type="entry name" value="MITOCHONDRIAL PEPTIDE METHIONINE SULFOXIDE REDUCTASE"/>
    <property type="match status" value="1"/>
</dbReference>
<comment type="function">
    <text evidence="8">Catalyzes the reduction of methionine sulfoxide (MetSO) to methionine in proteins. Plays a protective role against oxidative stress by restoring activity to proteins that have been inactivated by methionine oxidation. MSRA family specifically reduces the MetSO S-enantiomer.</text>
</comment>